<dbReference type="RefSeq" id="XP_031945199.1">
    <property type="nucleotide sequence ID" value="XM_032081060.1"/>
</dbReference>
<evidence type="ECO:0000313" key="2">
    <source>
        <dbReference type="EMBL" id="KAE8407880.1"/>
    </source>
</evidence>
<sequence>MRDFPTACNEAFFSLPLTILISIDSNNHNHQICRQSSRKFETTREGQNKDKTMTRNTIGFCYLPSLQQMTSQGFASIYIFDFIFHFSYIFFFSFSC</sequence>
<keyword evidence="1" id="KW-0812">Transmembrane</keyword>
<keyword evidence="1" id="KW-1133">Transmembrane helix</keyword>
<dbReference type="AlphaFoldDB" id="A0A5N7DN53"/>
<dbReference type="EMBL" id="ML736746">
    <property type="protein sequence ID" value="KAE8407880.1"/>
    <property type="molecule type" value="Genomic_DNA"/>
</dbReference>
<protein>
    <submittedName>
        <fullName evidence="2">Uncharacterized protein</fullName>
    </submittedName>
</protein>
<reference evidence="2 3" key="1">
    <citation type="submission" date="2019-04" db="EMBL/GenBank/DDBJ databases">
        <authorList>
            <consortium name="DOE Joint Genome Institute"/>
            <person name="Mondo S."/>
            <person name="Kjaerbolling I."/>
            <person name="Vesth T."/>
            <person name="Frisvad J.C."/>
            <person name="Nybo J.L."/>
            <person name="Theobald S."/>
            <person name="Kildgaard S."/>
            <person name="Isbrandt T."/>
            <person name="Kuo A."/>
            <person name="Sato A."/>
            <person name="Lyhne E.K."/>
            <person name="Kogle M.E."/>
            <person name="Wiebenga A."/>
            <person name="Kun R.S."/>
            <person name="Lubbers R.J."/>
            <person name="Makela M.R."/>
            <person name="Barry K."/>
            <person name="Chovatia M."/>
            <person name="Clum A."/>
            <person name="Daum C."/>
            <person name="Haridas S."/>
            <person name="He G."/>
            <person name="LaButti K."/>
            <person name="Lipzen A."/>
            <person name="Riley R."/>
            <person name="Salamov A."/>
            <person name="Simmons B.A."/>
            <person name="Magnuson J.K."/>
            <person name="Henrissat B."/>
            <person name="Mortensen U.H."/>
            <person name="Larsen T.O."/>
            <person name="Devries R.P."/>
            <person name="Grigoriev I.V."/>
            <person name="Machida M."/>
            <person name="Baker S.E."/>
            <person name="Andersen M.R."/>
            <person name="Cantor M.N."/>
            <person name="Hua S.X."/>
        </authorList>
    </citation>
    <scope>NUCLEOTIDE SEQUENCE [LARGE SCALE GENOMIC DNA]</scope>
    <source>
        <strain evidence="2 3">CBS 119388</strain>
    </source>
</reference>
<proteinExistence type="predicted"/>
<keyword evidence="3" id="KW-1185">Reference proteome</keyword>
<organism evidence="2 3">
    <name type="scientific">Aspergillus pseudonomiae</name>
    <dbReference type="NCBI Taxonomy" id="1506151"/>
    <lineage>
        <taxon>Eukaryota</taxon>
        <taxon>Fungi</taxon>
        <taxon>Dikarya</taxon>
        <taxon>Ascomycota</taxon>
        <taxon>Pezizomycotina</taxon>
        <taxon>Eurotiomycetes</taxon>
        <taxon>Eurotiomycetidae</taxon>
        <taxon>Eurotiales</taxon>
        <taxon>Aspergillaceae</taxon>
        <taxon>Aspergillus</taxon>
        <taxon>Aspergillus subgen. Circumdati</taxon>
    </lineage>
</organism>
<gene>
    <name evidence="2" type="ORF">BDV37DRAFT_240281</name>
</gene>
<name>A0A5N7DN53_9EURO</name>
<evidence type="ECO:0000256" key="1">
    <source>
        <dbReference type="SAM" id="Phobius"/>
    </source>
</evidence>
<dbReference type="Proteomes" id="UP000325579">
    <property type="component" value="Unassembled WGS sequence"/>
</dbReference>
<keyword evidence="1" id="KW-0472">Membrane</keyword>
<evidence type="ECO:0000313" key="3">
    <source>
        <dbReference type="Proteomes" id="UP000325579"/>
    </source>
</evidence>
<dbReference type="GeneID" id="43665751"/>
<feature type="transmembrane region" description="Helical" evidence="1">
    <location>
        <begin position="73"/>
        <end position="94"/>
    </location>
</feature>
<accession>A0A5N7DN53</accession>